<organism evidence="2 3">
    <name type="scientific">Polarella glacialis</name>
    <name type="common">Dinoflagellate</name>
    <dbReference type="NCBI Taxonomy" id="89957"/>
    <lineage>
        <taxon>Eukaryota</taxon>
        <taxon>Sar</taxon>
        <taxon>Alveolata</taxon>
        <taxon>Dinophyceae</taxon>
        <taxon>Suessiales</taxon>
        <taxon>Suessiaceae</taxon>
        <taxon>Polarella</taxon>
    </lineage>
</organism>
<feature type="compositionally biased region" description="Gly residues" evidence="1">
    <location>
        <begin position="123"/>
        <end position="133"/>
    </location>
</feature>
<keyword evidence="3" id="KW-1185">Reference proteome</keyword>
<evidence type="ECO:0000313" key="2">
    <source>
        <dbReference type="EMBL" id="CAE8609024.1"/>
    </source>
</evidence>
<dbReference type="Proteomes" id="UP000654075">
    <property type="component" value="Unassembled WGS sequence"/>
</dbReference>
<gene>
    <name evidence="2" type="ORF">PGLA1383_LOCUS26851</name>
</gene>
<comment type="caution">
    <text evidence="2">The sequence shown here is derived from an EMBL/GenBank/DDBJ whole genome shotgun (WGS) entry which is preliminary data.</text>
</comment>
<dbReference type="OrthoDB" id="409590at2759"/>
<reference evidence="2" key="1">
    <citation type="submission" date="2021-02" db="EMBL/GenBank/DDBJ databases">
        <authorList>
            <person name="Dougan E. K."/>
            <person name="Rhodes N."/>
            <person name="Thang M."/>
            <person name="Chan C."/>
        </authorList>
    </citation>
    <scope>NUCLEOTIDE SEQUENCE</scope>
</reference>
<dbReference type="EMBL" id="CAJNNV010024224">
    <property type="protein sequence ID" value="CAE8609024.1"/>
    <property type="molecule type" value="Genomic_DNA"/>
</dbReference>
<dbReference type="AlphaFoldDB" id="A0A813F875"/>
<name>A0A813F875_POLGL</name>
<evidence type="ECO:0000313" key="3">
    <source>
        <dbReference type="Proteomes" id="UP000654075"/>
    </source>
</evidence>
<evidence type="ECO:0000256" key="1">
    <source>
        <dbReference type="SAM" id="MobiDB-lite"/>
    </source>
</evidence>
<feature type="region of interest" description="Disordered" evidence="1">
    <location>
        <begin position="89"/>
        <end position="138"/>
    </location>
</feature>
<proteinExistence type="predicted"/>
<feature type="compositionally biased region" description="Low complexity" evidence="1">
    <location>
        <begin position="111"/>
        <end position="120"/>
    </location>
</feature>
<sequence length="208" mass="23240">MTNPSGLAPQALCVNAVAPLFPRARNSNPDDWSDSRYVRDVQVYPRHIRETGTHQHMHRTAGVKHHLRTMAGRSEMMTTYEHDFSLMTRPKPSHNTDRHFSQPPAREATPSIRSTGSSRSGRGHGLAGSYGGGEENRKSMFASTDSKMQAFNQTGNPLRLSVTGWGDCRWSPSTHPSMILGMTDKRIRLQQTANIMNLRAPDVPFSTR</sequence>
<accession>A0A813F875</accession>
<protein>
    <submittedName>
        <fullName evidence="2">Uncharacterized protein</fullName>
    </submittedName>
</protein>
<dbReference type="OMA" id="TETHQHM"/>